<dbReference type="STRING" id="211165.GCA_000317285_01806"/>
<dbReference type="OrthoDB" id="965144at2"/>
<evidence type="ECO:0000256" key="1">
    <source>
        <dbReference type="SAM" id="MobiDB-lite"/>
    </source>
</evidence>
<feature type="region of interest" description="Disordered" evidence="1">
    <location>
        <begin position="1"/>
        <end position="25"/>
    </location>
</feature>
<organism evidence="2 3">
    <name type="scientific">Chlorogloeopsis fritschii PCC 6912</name>
    <dbReference type="NCBI Taxonomy" id="211165"/>
    <lineage>
        <taxon>Bacteria</taxon>
        <taxon>Bacillati</taxon>
        <taxon>Cyanobacteriota</taxon>
        <taxon>Cyanophyceae</taxon>
        <taxon>Nostocales</taxon>
        <taxon>Chlorogloeopsidaceae</taxon>
        <taxon>Chlorogloeopsis</taxon>
    </lineage>
</organism>
<evidence type="ECO:0000313" key="3">
    <source>
        <dbReference type="Proteomes" id="UP000268857"/>
    </source>
</evidence>
<evidence type="ECO:0008006" key="4">
    <source>
        <dbReference type="Google" id="ProtNLM"/>
    </source>
</evidence>
<dbReference type="AlphaFoldDB" id="A0A3S0ZPY9"/>
<dbReference type="Proteomes" id="UP000268857">
    <property type="component" value="Unassembled WGS sequence"/>
</dbReference>
<accession>A0A3S0ZPY9</accession>
<evidence type="ECO:0000313" key="2">
    <source>
        <dbReference type="EMBL" id="RUR74917.1"/>
    </source>
</evidence>
<proteinExistence type="predicted"/>
<protein>
    <recommendedName>
        <fullName evidence="4">ParB/Sulfiredoxin domain-containing protein</fullName>
    </recommendedName>
</protein>
<name>A0A3S0ZPY9_CHLFR</name>
<gene>
    <name evidence="2" type="ORF">PCC6912_50950</name>
</gene>
<dbReference type="EMBL" id="RSCJ01000027">
    <property type="protein sequence ID" value="RUR74917.1"/>
    <property type="molecule type" value="Genomic_DNA"/>
</dbReference>
<keyword evidence="3" id="KW-1185">Reference proteome</keyword>
<reference evidence="2 3" key="1">
    <citation type="journal article" date="2019" name="Genome Biol. Evol.">
        <title>Day and night: Metabolic profiles and evolutionary relationships of six axenic non-marine cyanobacteria.</title>
        <authorList>
            <person name="Will S.E."/>
            <person name="Henke P."/>
            <person name="Boedeker C."/>
            <person name="Huang S."/>
            <person name="Brinkmann H."/>
            <person name="Rohde M."/>
            <person name="Jarek M."/>
            <person name="Friedl T."/>
            <person name="Seufert S."/>
            <person name="Schumacher M."/>
            <person name="Overmann J."/>
            <person name="Neumann-Schaal M."/>
            <person name="Petersen J."/>
        </authorList>
    </citation>
    <scope>NUCLEOTIDE SEQUENCE [LARGE SCALE GENOMIC DNA]</scope>
    <source>
        <strain evidence="2 3">PCC 6912</strain>
    </source>
</reference>
<sequence>MSESKVKKIKLSDLIPDPNNANKGTERGRYMLEKSLQELGAGRSILVDSRNVTIAGNKTLETAVESGFENAIVIETDGSEIVVVRRTDLNLDTDEKAKKLAIADNRTSQVSLNWSIDVLLELEKEVDLSGFFSDGELQFIADNQDNQLIDEVKDKSEKEKKYTVVVECSDEIEQGEVFNNLVAQGLKCKVRSR</sequence>
<dbReference type="RefSeq" id="WP_016879457.1">
    <property type="nucleotide sequence ID" value="NZ_AJLN01000060.1"/>
</dbReference>
<comment type="caution">
    <text evidence="2">The sequence shown here is derived from an EMBL/GenBank/DDBJ whole genome shotgun (WGS) entry which is preliminary data.</text>
</comment>